<dbReference type="Pfam" id="PF14322">
    <property type="entry name" value="SusD-like_3"/>
    <property type="match status" value="1"/>
</dbReference>
<proteinExistence type="inferred from homology"/>
<dbReference type="EMBL" id="PYAS01000015">
    <property type="protein sequence ID" value="PSL23860.1"/>
    <property type="molecule type" value="Genomic_DNA"/>
</dbReference>
<evidence type="ECO:0000313" key="8">
    <source>
        <dbReference type="EMBL" id="PSL23860.1"/>
    </source>
</evidence>
<evidence type="ECO:0000256" key="1">
    <source>
        <dbReference type="ARBA" id="ARBA00004442"/>
    </source>
</evidence>
<dbReference type="AlphaFoldDB" id="A0A2P8FQ55"/>
<feature type="domain" description="RagB/SusD" evidence="6">
    <location>
        <begin position="285"/>
        <end position="516"/>
    </location>
</feature>
<keyword evidence="4" id="KW-0472">Membrane</keyword>
<organism evidence="8 9">
    <name type="scientific">Dyadobacter jiangsuensis</name>
    <dbReference type="NCBI Taxonomy" id="1591085"/>
    <lineage>
        <taxon>Bacteria</taxon>
        <taxon>Pseudomonadati</taxon>
        <taxon>Bacteroidota</taxon>
        <taxon>Cytophagia</taxon>
        <taxon>Cytophagales</taxon>
        <taxon>Spirosomataceae</taxon>
        <taxon>Dyadobacter</taxon>
    </lineage>
</organism>
<comment type="similarity">
    <text evidence="2">Belongs to the SusD family.</text>
</comment>
<evidence type="ECO:0000313" key="9">
    <source>
        <dbReference type="Proteomes" id="UP000241964"/>
    </source>
</evidence>
<dbReference type="CDD" id="cd08977">
    <property type="entry name" value="SusD"/>
    <property type="match status" value="1"/>
</dbReference>
<evidence type="ECO:0000256" key="5">
    <source>
        <dbReference type="ARBA" id="ARBA00023237"/>
    </source>
</evidence>
<reference evidence="8 9" key="1">
    <citation type="submission" date="2018-03" db="EMBL/GenBank/DDBJ databases">
        <title>Genomic Encyclopedia of Archaeal and Bacterial Type Strains, Phase II (KMG-II): from individual species to whole genera.</title>
        <authorList>
            <person name="Goeker M."/>
        </authorList>
    </citation>
    <scope>NUCLEOTIDE SEQUENCE [LARGE SCALE GENOMIC DNA]</scope>
    <source>
        <strain evidence="8 9">DSM 29057</strain>
    </source>
</reference>
<dbReference type="GO" id="GO:0009279">
    <property type="term" value="C:cell outer membrane"/>
    <property type="evidence" value="ECO:0007669"/>
    <property type="project" value="UniProtKB-SubCell"/>
</dbReference>
<keyword evidence="3" id="KW-0732">Signal</keyword>
<dbReference type="Proteomes" id="UP000241964">
    <property type="component" value="Unassembled WGS sequence"/>
</dbReference>
<dbReference type="SUPFAM" id="SSF48452">
    <property type="entry name" value="TPR-like"/>
    <property type="match status" value="1"/>
</dbReference>
<evidence type="ECO:0000259" key="6">
    <source>
        <dbReference type="Pfam" id="PF07980"/>
    </source>
</evidence>
<evidence type="ECO:0000256" key="3">
    <source>
        <dbReference type="ARBA" id="ARBA00022729"/>
    </source>
</evidence>
<dbReference type="InterPro" id="IPR033985">
    <property type="entry name" value="SusD-like_N"/>
</dbReference>
<gene>
    <name evidence="8" type="ORF">CLV60_11555</name>
</gene>
<dbReference type="RefSeq" id="WP_106598430.1">
    <property type="nucleotide sequence ID" value="NZ_PYAS01000015.1"/>
</dbReference>
<dbReference type="InterPro" id="IPR012944">
    <property type="entry name" value="SusD_RagB_dom"/>
</dbReference>
<keyword evidence="9" id="KW-1185">Reference proteome</keyword>
<feature type="domain" description="SusD-like N-terminal" evidence="7">
    <location>
        <begin position="25"/>
        <end position="216"/>
    </location>
</feature>
<evidence type="ECO:0000256" key="4">
    <source>
        <dbReference type="ARBA" id="ARBA00023136"/>
    </source>
</evidence>
<dbReference type="PROSITE" id="PS51257">
    <property type="entry name" value="PROKAR_LIPOPROTEIN"/>
    <property type="match status" value="1"/>
</dbReference>
<accession>A0A2P8FQ55</accession>
<evidence type="ECO:0000259" key="7">
    <source>
        <dbReference type="Pfam" id="PF14322"/>
    </source>
</evidence>
<sequence>MKKYNKHLLSLLLLVTAGSCKDNLLDVNPLESRSTTTFWKTEADADYALAGLYNFLYAPGGGYSNSQFQIYAWDNFSDNTYSQDNYGGGQTVLSSGITPQSGDFVRNYYDNSYRAIAAINTFLANADKVLTGEKLTRYKAEAYFLRGFHYSWLAQLYGNVILTEEDPFSIDFKTKKAKSTRDEVIAFVLADLDKAIAGLPDDLYGSGHATKGSAQGWKVRMLLFQKKYADAATLAKQIIDAKVYSLNDSYLGNFYKPAQNASKEIMFSVKYQLPNMSHQDNGLAVPLFRWKEAQATQDLIDSYETATGKAINEAGSGYDAKNPFSNRDPRMRMTWFFPGDTKETSGWPFTGDLAVATPGKGGWTVGYYCAKKWLDPTLVNPDYGTLGDNDFVLLRYADVLLMHAEAENEASGPANAYASINAVRARVGMPALPAGLTKDQFRERIKRERRSEFALEGIRYFDLRRWGMATQKLNGFVQNPLAPNVKTKYEDKYEFWPIPQTEIDRNSPELKQNDGY</sequence>
<comment type="caution">
    <text evidence="8">The sequence shown here is derived from an EMBL/GenBank/DDBJ whole genome shotgun (WGS) entry which is preliminary data.</text>
</comment>
<dbReference type="Gene3D" id="1.25.40.390">
    <property type="match status" value="1"/>
</dbReference>
<protein>
    <submittedName>
        <fullName evidence="8">Putative outer membrane starch-binding protein</fullName>
    </submittedName>
</protein>
<dbReference type="OrthoDB" id="621018at2"/>
<name>A0A2P8FQ55_9BACT</name>
<comment type="subcellular location">
    <subcellularLocation>
        <location evidence="1">Cell outer membrane</location>
    </subcellularLocation>
</comment>
<keyword evidence="5" id="KW-0998">Cell outer membrane</keyword>
<dbReference type="InterPro" id="IPR011990">
    <property type="entry name" value="TPR-like_helical_dom_sf"/>
</dbReference>
<dbReference type="Pfam" id="PF07980">
    <property type="entry name" value="SusD_RagB"/>
    <property type="match status" value="1"/>
</dbReference>
<evidence type="ECO:0000256" key="2">
    <source>
        <dbReference type="ARBA" id="ARBA00006275"/>
    </source>
</evidence>